<name>A0AAV3YBL1_9GAST</name>
<dbReference type="PANTHER" id="PTHR19303:SF71">
    <property type="entry name" value="ZINC FINGER PHD-TYPE DOMAIN-CONTAINING PROTEIN"/>
    <property type="match status" value="1"/>
</dbReference>
<gene>
    <name evidence="3" type="ORF">PoB_000690400</name>
</gene>
<dbReference type="Pfam" id="PF03184">
    <property type="entry name" value="DDE_1"/>
    <property type="match status" value="1"/>
</dbReference>
<dbReference type="AlphaFoldDB" id="A0AAV3YBL1"/>
<keyword evidence="4" id="KW-1185">Reference proteome</keyword>
<reference evidence="3 4" key="1">
    <citation type="journal article" date="2021" name="Elife">
        <title>Chloroplast acquisition without the gene transfer in kleptoplastic sea slugs, Plakobranchus ocellatus.</title>
        <authorList>
            <person name="Maeda T."/>
            <person name="Takahashi S."/>
            <person name="Yoshida T."/>
            <person name="Shimamura S."/>
            <person name="Takaki Y."/>
            <person name="Nagai Y."/>
            <person name="Toyoda A."/>
            <person name="Suzuki Y."/>
            <person name="Arimoto A."/>
            <person name="Ishii H."/>
            <person name="Satoh N."/>
            <person name="Nishiyama T."/>
            <person name="Hasebe M."/>
            <person name="Maruyama T."/>
            <person name="Minagawa J."/>
            <person name="Obokata J."/>
            <person name="Shigenobu S."/>
        </authorList>
    </citation>
    <scope>NUCLEOTIDE SEQUENCE [LARGE SCALE GENOMIC DNA]</scope>
</reference>
<protein>
    <submittedName>
        <fullName evidence="3">Tigger transposable element-derived protein</fullName>
    </submittedName>
</protein>
<feature type="domain" description="DDE-1" evidence="2">
    <location>
        <begin position="10"/>
        <end position="105"/>
    </location>
</feature>
<accession>A0AAV3YBL1</accession>
<dbReference type="InterPro" id="IPR036397">
    <property type="entry name" value="RNaseH_sf"/>
</dbReference>
<feature type="compositionally biased region" description="Low complexity" evidence="1">
    <location>
        <begin position="183"/>
        <end position="203"/>
    </location>
</feature>
<dbReference type="GO" id="GO:0003677">
    <property type="term" value="F:DNA binding"/>
    <property type="evidence" value="ECO:0007669"/>
    <property type="project" value="TreeGrafter"/>
</dbReference>
<dbReference type="PANTHER" id="PTHR19303">
    <property type="entry name" value="TRANSPOSON"/>
    <property type="match status" value="1"/>
</dbReference>
<dbReference type="EMBL" id="BLXT01000825">
    <property type="protein sequence ID" value="GFN80398.1"/>
    <property type="molecule type" value="Genomic_DNA"/>
</dbReference>
<dbReference type="InterPro" id="IPR004875">
    <property type="entry name" value="DDE_SF_endonuclease_dom"/>
</dbReference>
<proteinExistence type="predicted"/>
<sequence>MEHQGSLGLAHSSGWMTADNFIHVLNHVIKHVRPSKEYPIILSMDNHESHISYPALELAKTNHIHIITLPPHTSNKTQPLDRIVFGPLKAAYNRNADSWMLQNPGKTITIYQLAQFGGDAFLRAAIHSNITSGFRVSGMWPLDRDVFDSEEYLSSDVTDRQLPGEPSGQATSSGLTALPVLPPSSQSSDDSARAQTQTAACTR</sequence>
<organism evidence="3 4">
    <name type="scientific">Plakobranchus ocellatus</name>
    <dbReference type="NCBI Taxonomy" id="259542"/>
    <lineage>
        <taxon>Eukaryota</taxon>
        <taxon>Metazoa</taxon>
        <taxon>Spiralia</taxon>
        <taxon>Lophotrochozoa</taxon>
        <taxon>Mollusca</taxon>
        <taxon>Gastropoda</taxon>
        <taxon>Heterobranchia</taxon>
        <taxon>Euthyneura</taxon>
        <taxon>Panpulmonata</taxon>
        <taxon>Sacoglossa</taxon>
        <taxon>Placobranchoidea</taxon>
        <taxon>Plakobranchidae</taxon>
        <taxon>Plakobranchus</taxon>
    </lineage>
</organism>
<dbReference type="InterPro" id="IPR050863">
    <property type="entry name" value="CenT-Element_Derived"/>
</dbReference>
<dbReference type="Gene3D" id="3.30.420.10">
    <property type="entry name" value="Ribonuclease H-like superfamily/Ribonuclease H"/>
    <property type="match status" value="1"/>
</dbReference>
<dbReference type="Proteomes" id="UP000735302">
    <property type="component" value="Unassembled WGS sequence"/>
</dbReference>
<evidence type="ECO:0000313" key="3">
    <source>
        <dbReference type="EMBL" id="GFN80398.1"/>
    </source>
</evidence>
<evidence type="ECO:0000313" key="4">
    <source>
        <dbReference type="Proteomes" id="UP000735302"/>
    </source>
</evidence>
<feature type="region of interest" description="Disordered" evidence="1">
    <location>
        <begin position="155"/>
        <end position="203"/>
    </location>
</feature>
<comment type="caution">
    <text evidence="3">The sequence shown here is derived from an EMBL/GenBank/DDBJ whole genome shotgun (WGS) entry which is preliminary data.</text>
</comment>
<dbReference type="GO" id="GO:0005634">
    <property type="term" value="C:nucleus"/>
    <property type="evidence" value="ECO:0007669"/>
    <property type="project" value="TreeGrafter"/>
</dbReference>
<evidence type="ECO:0000259" key="2">
    <source>
        <dbReference type="Pfam" id="PF03184"/>
    </source>
</evidence>
<evidence type="ECO:0000256" key="1">
    <source>
        <dbReference type="SAM" id="MobiDB-lite"/>
    </source>
</evidence>